<dbReference type="CDD" id="cd00610">
    <property type="entry name" value="OAT_like"/>
    <property type="match status" value="1"/>
</dbReference>
<organism evidence="17 18">
    <name type="scientific">Siminovitchia thermophila</name>
    <dbReference type="NCBI Taxonomy" id="1245522"/>
    <lineage>
        <taxon>Bacteria</taxon>
        <taxon>Bacillati</taxon>
        <taxon>Bacillota</taxon>
        <taxon>Bacilli</taxon>
        <taxon>Bacillales</taxon>
        <taxon>Bacillaceae</taxon>
        <taxon>Siminovitchia</taxon>
    </lineage>
</organism>
<evidence type="ECO:0000256" key="12">
    <source>
        <dbReference type="ARBA" id="ARBA00030857"/>
    </source>
</evidence>
<keyword evidence="18" id="KW-1185">Reference proteome</keyword>
<dbReference type="PANTHER" id="PTHR11986:SF58">
    <property type="entry name" value="LEUCINE_METHIONINE RACEMASE"/>
    <property type="match status" value="1"/>
</dbReference>
<dbReference type="GO" id="GO:0047298">
    <property type="term" value="F:(S)-3-amino-2-methylpropionate transaminase activity"/>
    <property type="evidence" value="ECO:0007669"/>
    <property type="project" value="UniProtKB-EC"/>
</dbReference>
<dbReference type="InterPro" id="IPR005814">
    <property type="entry name" value="Aminotrans_3"/>
</dbReference>
<dbReference type="InterPro" id="IPR050103">
    <property type="entry name" value="Class-III_PLP-dep_AT"/>
</dbReference>
<evidence type="ECO:0000256" key="2">
    <source>
        <dbReference type="ARBA" id="ARBA00001933"/>
    </source>
</evidence>
<dbReference type="PIRSF" id="PIRSF000521">
    <property type="entry name" value="Transaminase_4ab_Lys_Orn"/>
    <property type="match status" value="1"/>
</dbReference>
<comment type="similarity">
    <text evidence="4 16">Belongs to the class-III pyridoxal-phosphate-dependent aminotransferase family.</text>
</comment>
<dbReference type="Gene3D" id="3.90.1150.10">
    <property type="entry name" value="Aspartate Aminotransferase, domain 1"/>
    <property type="match status" value="1"/>
</dbReference>
<name>A0ABS2R779_9BACI</name>
<dbReference type="Gene3D" id="3.40.640.10">
    <property type="entry name" value="Type I PLP-dependent aspartate aminotransferase-like (Major domain)"/>
    <property type="match status" value="1"/>
</dbReference>
<evidence type="ECO:0000256" key="7">
    <source>
        <dbReference type="ARBA" id="ARBA00022576"/>
    </source>
</evidence>
<protein>
    <recommendedName>
        <fullName evidence="12">(S)-3-amino-2-methylpropionate transaminase</fullName>
        <ecNumber evidence="6">2.6.1.19</ecNumber>
        <ecNumber evidence="5">2.6.1.22</ecNumber>
    </recommendedName>
    <alternativeName>
        <fullName evidence="13">GABA aminotransferase</fullName>
    </alternativeName>
    <alternativeName>
        <fullName evidence="11">Gamma-amino-N-butyrate transaminase</fullName>
    </alternativeName>
    <alternativeName>
        <fullName evidence="15">Glutamate:succinic semialdehyde transaminase</fullName>
    </alternativeName>
    <alternativeName>
        <fullName evidence="10">L-AIBAT</fullName>
    </alternativeName>
</protein>
<evidence type="ECO:0000313" key="17">
    <source>
        <dbReference type="EMBL" id="MBM7715009.1"/>
    </source>
</evidence>
<dbReference type="SUPFAM" id="SSF53383">
    <property type="entry name" value="PLP-dependent transferases"/>
    <property type="match status" value="1"/>
</dbReference>
<evidence type="ECO:0000256" key="8">
    <source>
        <dbReference type="ARBA" id="ARBA00022679"/>
    </source>
</evidence>
<dbReference type="InterPro" id="IPR049704">
    <property type="entry name" value="Aminotrans_3_PPA_site"/>
</dbReference>
<gene>
    <name evidence="17" type="ORF">JOC94_001981</name>
</gene>
<evidence type="ECO:0000256" key="3">
    <source>
        <dbReference type="ARBA" id="ARBA00005176"/>
    </source>
</evidence>
<comment type="caution">
    <text evidence="17">The sequence shown here is derived from an EMBL/GenBank/DDBJ whole genome shotgun (WGS) entry which is preliminary data.</text>
</comment>
<comment type="catalytic activity">
    <reaction evidence="1">
        <text>(S)-3-amino-2-methylpropanoate + 2-oxoglutarate = 2-methyl-3-oxopropanoate + L-glutamate</text>
        <dbReference type="Rhea" id="RHEA:13993"/>
        <dbReference type="ChEBI" id="CHEBI:16810"/>
        <dbReference type="ChEBI" id="CHEBI:29985"/>
        <dbReference type="ChEBI" id="CHEBI:57700"/>
        <dbReference type="ChEBI" id="CHEBI:58655"/>
        <dbReference type="EC" id="2.6.1.22"/>
    </reaction>
</comment>
<evidence type="ECO:0000256" key="16">
    <source>
        <dbReference type="RuleBase" id="RU003560"/>
    </source>
</evidence>
<comment type="pathway">
    <text evidence="3">Amino-acid degradation; 4-aminobutanoate degradation.</text>
</comment>
<dbReference type="Pfam" id="PF00202">
    <property type="entry name" value="Aminotran_3"/>
    <property type="match status" value="1"/>
</dbReference>
<keyword evidence="8 17" id="KW-0808">Transferase</keyword>
<evidence type="ECO:0000256" key="11">
    <source>
        <dbReference type="ARBA" id="ARBA00030204"/>
    </source>
</evidence>
<dbReference type="InterPro" id="IPR015424">
    <property type="entry name" value="PyrdxlP-dep_Trfase"/>
</dbReference>
<dbReference type="EC" id="2.6.1.19" evidence="6"/>
<evidence type="ECO:0000256" key="4">
    <source>
        <dbReference type="ARBA" id="ARBA00008954"/>
    </source>
</evidence>
<proteinExistence type="inferred from homology"/>
<dbReference type="RefSeq" id="WP_077112976.1">
    <property type="nucleotide sequence ID" value="NZ_JAFBFH010000011.1"/>
</dbReference>
<comment type="catalytic activity">
    <reaction evidence="14">
        <text>4-aminobutanoate + 2-oxoglutarate = succinate semialdehyde + L-glutamate</text>
        <dbReference type="Rhea" id="RHEA:23352"/>
        <dbReference type="ChEBI" id="CHEBI:16810"/>
        <dbReference type="ChEBI" id="CHEBI:29985"/>
        <dbReference type="ChEBI" id="CHEBI:57706"/>
        <dbReference type="ChEBI" id="CHEBI:59888"/>
        <dbReference type="EC" id="2.6.1.19"/>
    </reaction>
</comment>
<keyword evidence="7 17" id="KW-0032">Aminotransferase</keyword>
<evidence type="ECO:0000313" key="18">
    <source>
        <dbReference type="Proteomes" id="UP000823485"/>
    </source>
</evidence>
<evidence type="ECO:0000256" key="1">
    <source>
        <dbReference type="ARBA" id="ARBA00001750"/>
    </source>
</evidence>
<evidence type="ECO:0000256" key="13">
    <source>
        <dbReference type="ARBA" id="ARBA00031787"/>
    </source>
</evidence>
<dbReference type="EC" id="2.6.1.22" evidence="5"/>
<sequence length="440" mass="47845">MGFIEIKTTIPGPRSLDLWKKRKDAVPNGISTNIPIGVSEASGALIRDMDGNCFIDLAGGIGTLNVGHLPPGIVEVLKEQLDCFIHPVFSVTMYESYIQLAEKLNRLVPGTFPKKTIFLNSGAEGVENAIKIARRFTGRPGIISFERSFHGRTFMTMSLTGKVKDFKQGFGPMATDVYKVPYPYPYRDEQTTDEELLNSFHRLFQTTVDPRDVAAIMMEPVQGEGGLVVPSATFVKGVRKLCDQFGIVFIADEVQTGFARTGKLFAMEHFDVEADITVLSKSIAAGIPLAAVTGKADIMDSPKQKELGTTLGGSPLGCIAGLKVLEMIEKENLTDRANLIGQQIKKRLAHSSSFIGEIRGIGAMIGIEIVKDQDTMEPYPEMVKDIVKKCYENGVIILTAGAYGNVIRLLPPLVITDAELSEALAVLESVLSGLEKEGNC</sequence>
<evidence type="ECO:0000256" key="10">
    <source>
        <dbReference type="ARBA" id="ARBA00029760"/>
    </source>
</evidence>
<dbReference type="GO" id="GO:0034386">
    <property type="term" value="F:4-aminobutyrate:2-oxoglutarate transaminase activity"/>
    <property type="evidence" value="ECO:0007669"/>
    <property type="project" value="UniProtKB-EC"/>
</dbReference>
<dbReference type="PROSITE" id="PS00600">
    <property type="entry name" value="AA_TRANSFER_CLASS_3"/>
    <property type="match status" value="1"/>
</dbReference>
<evidence type="ECO:0000256" key="14">
    <source>
        <dbReference type="ARBA" id="ARBA00048021"/>
    </source>
</evidence>
<dbReference type="PANTHER" id="PTHR11986">
    <property type="entry name" value="AMINOTRANSFERASE CLASS III"/>
    <property type="match status" value="1"/>
</dbReference>
<reference evidence="17 18" key="1">
    <citation type="submission" date="2021-01" db="EMBL/GenBank/DDBJ databases">
        <title>Genomic Encyclopedia of Type Strains, Phase IV (KMG-IV): sequencing the most valuable type-strain genomes for metagenomic binning, comparative biology and taxonomic classification.</title>
        <authorList>
            <person name="Goeker M."/>
        </authorList>
    </citation>
    <scope>NUCLEOTIDE SEQUENCE [LARGE SCALE GENOMIC DNA]</scope>
    <source>
        <strain evidence="17 18">DSM 105453</strain>
    </source>
</reference>
<evidence type="ECO:0000256" key="15">
    <source>
        <dbReference type="ARBA" id="ARBA00050054"/>
    </source>
</evidence>
<dbReference type="InterPro" id="IPR015422">
    <property type="entry name" value="PyrdxlP-dep_Trfase_small"/>
</dbReference>
<evidence type="ECO:0000256" key="9">
    <source>
        <dbReference type="ARBA" id="ARBA00022898"/>
    </source>
</evidence>
<comment type="cofactor">
    <cofactor evidence="2">
        <name>pyridoxal 5'-phosphate</name>
        <dbReference type="ChEBI" id="CHEBI:597326"/>
    </cofactor>
</comment>
<dbReference type="Proteomes" id="UP000823485">
    <property type="component" value="Unassembled WGS sequence"/>
</dbReference>
<dbReference type="EMBL" id="JAFBFH010000011">
    <property type="protein sequence ID" value="MBM7715009.1"/>
    <property type="molecule type" value="Genomic_DNA"/>
</dbReference>
<evidence type="ECO:0000256" key="6">
    <source>
        <dbReference type="ARBA" id="ARBA00012912"/>
    </source>
</evidence>
<accession>A0ABS2R779</accession>
<dbReference type="NCBIfam" id="TIGR00700">
    <property type="entry name" value="GABAtrnsam"/>
    <property type="match status" value="1"/>
</dbReference>
<dbReference type="InterPro" id="IPR004632">
    <property type="entry name" value="4NH2But_aminotransferase_bac"/>
</dbReference>
<evidence type="ECO:0000256" key="5">
    <source>
        <dbReference type="ARBA" id="ARBA00012876"/>
    </source>
</evidence>
<dbReference type="InterPro" id="IPR015421">
    <property type="entry name" value="PyrdxlP-dep_Trfase_major"/>
</dbReference>
<keyword evidence="9 16" id="KW-0663">Pyridoxal phosphate</keyword>